<sequence>MNKKRTTLKDLAKELGLAASTISRALDDHTGISQETKEKVLKKAEELGFTRNSIASSFRKSKTLTIGVIVPRIDIHFHSLVISGIEEYAYKSGYNVTIFQSRDSIKRESKITKILQNKMSEGVIICLGTETTSYEHFEKLNRMKIPLVFYDRVPTGFEANKIIINDYESAFKATEHLIEVGCKRIAHIGGSQSTGIFKARFEGYKAALVKHKFPMEKNLVHFTKDLSYEEGALVAKKLLALKSRPDGIFCSNDYTAVSAIQVFQKNMVKIPQEIAIVGFSNYPISKIIEPHLTTVNDRAFEMGMAAARLLIRQIEEEEDIIQTEIITIKTELLIRESSTR</sequence>
<protein>
    <submittedName>
        <fullName evidence="5">LacI family transcriptional regulator</fullName>
    </submittedName>
</protein>
<organism evidence="5 6">
    <name type="scientific">Belliella alkalica</name>
    <dbReference type="NCBI Taxonomy" id="1730871"/>
    <lineage>
        <taxon>Bacteria</taxon>
        <taxon>Pseudomonadati</taxon>
        <taxon>Bacteroidota</taxon>
        <taxon>Cytophagia</taxon>
        <taxon>Cytophagales</taxon>
        <taxon>Cyclobacteriaceae</taxon>
        <taxon>Belliella</taxon>
    </lineage>
</organism>
<dbReference type="Gene3D" id="3.40.50.2300">
    <property type="match status" value="2"/>
</dbReference>
<dbReference type="PANTHER" id="PTHR30146:SF109">
    <property type="entry name" value="HTH-TYPE TRANSCRIPTIONAL REGULATOR GALS"/>
    <property type="match status" value="1"/>
</dbReference>
<dbReference type="EMBL" id="JAKZGO010000001">
    <property type="protein sequence ID" value="MCH7412098.1"/>
    <property type="molecule type" value="Genomic_DNA"/>
</dbReference>
<dbReference type="Pfam" id="PF13377">
    <property type="entry name" value="Peripla_BP_3"/>
    <property type="match status" value="1"/>
</dbReference>
<reference evidence="5" key="1">
    <citation type="submission" date="2022-03" db="EMBL/GenBank/DDBJ databases">
        <title>De novo assembled genomes of Belliella spp. (Cyclobacteriaceae) strains.</title>
        <authorList>
            <person name="Szabo A."/>
            <person name="Korponai K."/>
            <person name="Felfoldi T."/>
        </authorList>
    </citation>
    <scope>NUCLEOTIDE SEQUENCE</scope>
    <source>
        <strain evidence="5">DSM 111903</strain>
    </source>
</reference>
<dbReference type="Pfam" id="PF00356">
    <property type="entry name" value="LacI"/>
    <property type="match status" value="1"/>
</dbReference>
<dbReference type="SMART" id="SM00354">
    <property type="entry name" value="HTH_LACI"/>
    <property type="match status" value="1"/>
</dbReference>
<evidence type="ECO:0000313" key="5">
    <source>
        <dbReference type="EMBL" id="MCH7412098.1"/>
    </source>
</evidence>
<dbReference type="InterPro" id="IPR000843">
    <property type="entry name" value="HTH_LacI"/>
</dbReference>
<dbReference type="CDD" id="cd01392">
    <property type="entry name" value="HTH_LacI"/>
    <property type="match status" value="1"/>
</dbReference>
<dbReference type="PROSITE" id="PS50932">
    <property type="entry name" value="HTH_LACI_2"/>
    <property type="match status" value="1"/>
</dbReference>
<feature type="domain" description="HTH lacI-type" evidence="4">
    <location>
        <begin position="6"/>
        <end position="60"/>
    </location>
</feature>
<dbReference type="InterPro" id="IPR010982">
    <property type="entry name" value="Lambda_DNA-bd_dom_sf"/>
</dbReference>
<evidence type="ECO:0000256" key="3">
    <source>
        <dbReference type="ARBA" id="ARBA00023163"/>
    </source>
</evidence>
<accession>A0ABS9V6Q7</accession>
<dbReference type="CDD" id="cd06267">
    <property type="entry name" value="PBP1_LacI_sugar_binding-like"/>
    <property type="match status" value="1"/>
</dbReference>
<dbReference type="PANTHER" id="PTHR30146">
    <property type="entry name" value="LACI-RELATED TRANSCRIPTIONAL REPRESSOR"/>
    <property type="match status" value="1"/>
</dbReference>
<gene>
    <name evidence="5" type="ORF">MM213_01275</name>
</gene>
<comment type="caution">
    <text evidence="5">The sequence shown here is derived from an EMBL/GenBank/DDBJ whole genome shotgun (WGS) entry which is preliminary data.</text>
</comment>
<proteinExistence type="predicted"/>
<evidence type="ECO:0000256" key="2">
    <source>
        <dbReference type="ARBA" id="ARBA00023125"/>
    </source>
</evidence>
<evidence type="ECO:0000259" key="4">
    <source>
        <dbReference type="PROSITE" id="PS50932"/>
    </source>
</evidence>
<dbReference type="Proteomes" id="UP001165430">
    <property type="component" value="Unassembled WGS sequence"/>
</dbReference>
<keyword evidence="1" id="KW-0805">Transcription regulation</keyword>
<keyword evidence="2" id="KW-0238">DNA-binding</keyword>
<dbReference type="Gene3D" id="1.10.260.40">
    <property type="entry name" value="lambda repressor-like DNA-binding domains"/>
    <property type="match status" value="1"/>
</dbReference>
<keyword evidence="6" id="KW-1185">Reference proteome</keyword>
<dbReference type="InterPro" id="IPR046335">
    <property type="entry name" value="LacI/GalR-like_sensor"/>
</dbReference>
<dbReference type="SUPFAM" id="SSF47413">
    <property type="entry name" value="lambda repressor-like DNA-binding domains"/>
    <property type="match status" value="1"/>
</dbReference>
<evidence type="ECO:0000256" key="1">
    <source>
        <dbReference type="ARBA" id="ARBA00023015"/>
    </source>
</evidence>
<dbReference type="SUPFAM" id="SSF53822">
    <property type="entry name" value="Periplasmic binding protein-like I"/>
    <property type="match status" value="1"/>
</dbReference>
<keyword evidence="3" id="KW-0804">Transcription</keyword>
<evidence type="ECO:0000313" key="6">
    <source>
        <dbReference type="Proteomes" id="UP001165430"/>
    </source>
</evidence>
<name>A0ABS9V6Q7_9BACT</name>
<dbReference type="RefSeq" id="WP_241409488.1">
    <property type="nucleotide sequence ID" value="NZ_JAKZGO010000001.1"/>
</dbReference>
<dbReference type="InterPro" id="IPR028082">
    <property type="entry name" value="Peripla_BP_I"/>
</dbReference>